<dbReference type="EMBL" id="CP011391">
    <property type="protein sequence ID" value="AMK53504.1"/>
    <property type="molecule type" value="Genomic_DNA"/>
</dbReference>
<dbReference type="KEGG" id="fro:AALO17_03700"/>
<proteinExistence type="predicted"/>
<name>A0A140DS77_9FIRM</name>
<keyword evidence="2" id="KW-1185">Reference proteome</keyword>
<reference evidence="1 2" key="1">
    <citation type="journal article" date="2016" name="Gut Pathog.">
        <title>Whole genome sequencing of "Faecalibaculum rodentium" ALO17, isolated from C57BL/6J laboratory mouse feces.</title>
        <authorList>
            <person name="Lim S."/>
            <person name="Chang D.H."/>
            <person name="Ahn S."/>
            <person name="Kim B.C."/>
        </authorList>
    </citation>
    <scope>NUCLEOTIDE SEQUENCE [LARGE SCALE GENOMIC DNA]</scope>
    <source>
        <strain evidence="1 2">Alo17</strain>
    </source>
</reference>
<dbReference type="STRING" id="1702221.AALO17_03700"/>
<sequence length="38" mass="4299">MTEAVSWSSNRTGTDRIIETGSYGCSEELHPFLCIFFI</sequence>
<evidence type="ECO:0000313" key="2">
    <source>
        <dbReference type="Proteomes" id="UP000069771"/>
    </source>
</evidence>
<gene>
    <name evidence="1" type="ORF">AALO17_03700</name>
</gene>
<organism evidence="1 2">
    <name type="scientific">Faecalibaculum rodentium</name>
    <dbReference type="NCBI Taxonomy" id="1702221"/>
    <lineage>
        <taxon>Bacteria</taxon>
        <taxon>Bacillati</taxon>
        <taxon>Bacillota</taxon>
        <taxon>Erysipelotrichia</taxon>
        <taxon>Erysipelotrichales</taxon>
        <taxon>Erysipelotrichaceae</taxon>
        <taxon>Faecalibaculum</taxon>
    </lineage>
</organism>
<accession>A0A140DS77</accession>
<dbReference type="AlphaFoldDB" id="A0A140DS77"/>
<protein>
    <submittedName>
        <fullName evidence="1">Uncharacterized protein</fullName>
    </submittedName>
</protein>
<evidence type="ECO:0000313" key="1">
    <source>
        <dbReference type="EMBL" id="AMK53504.1"/>
    </source>
</evidence>
<dbReference type="Proteomes" id="UP000069771">
    <property type="component" value="Chromosome"/>
</dbReference>